<keyword evidence="1" id="KW-0479">Metal-binding</keyword>
<evidence type="ECO:0000313" key="3">
    <source>
        <dbReference type="EMBL" id="MBV7389791.1"/>
    </source>
</evidence>
<dbReference type="RefSeq" id="WP_218324861.1">
    <property type="nucleotide sequence ID" value="NZ_JAHUZB010000002.1"/>
</dbReference>
<evidence type="ECO:0000259" key="2">
    <source>
        <dbReference type="Pfam" id="PF07883"/>
    </source>
</evidence>
<accession>A0ABS6TA55</accession>
<dbReference type="InterPro" id="IPR013096">
    <property type="entry name" value="Cupin_2"/>
</dbReference>
<organism evidence="3 4">
    <name type="scientific">Enterococcus alishanensis</name>
    <dbReference type="NCBI Taxonomy" id="1303817"/>
    <lineage>
        <taxon>Bacteria</taxon>
        <taxon>Bacillati</taxon>
        <taxon>Bacillota</taxon>
        <taxon>Bacilli</taxon>
        <taxon>Lactobacillales</taxon>
        <taxon>Enterococcaceae</taxon>
        <taxon>Enterococcus</taxon>
    </lineage>
</organism>
<sequence>MSQAKLEGRIFKLDEIAQFDEAAAKKNFFYETERTAGAIWCLHPGQELVEHSHKAADDLWICLRGKGTFYPGDDAEVEISAGDMIISKPGDHHGVKNTGDEPFMFIGVAGPNPLDFIPNKPQ</sequence>
<evidence type="ECO:0000256" key="1">
    <source>
        <dbReference type="ARBA" id="ARBA00022723"/>
    </source>
</evidence>
<evidence type="ECO:0000313" key="4">
    <source>
        <dbReference type="Proteomes" id="UP000774130"/>
    </source>
</evidence>
<reference evidence="3 4" key="1">
    <citation type="submission" date="2021-06" db="EMBL/GenBank/DDBJ databases">
        <title>Enterococcus alishanensis sp. nov., a novel lactic acid bacterium isolated from fresh coffee beans.</title>
        <authorList>
            <person name="Chen Y.-S."/>
        </authorList>
    </citation>
    <scope>NUCLEOTIDE SEQUENCE [LARGE SCALE GENOMIC DNA]</scope>
    <source>
        <strain evidence="3 4">ALS3</strain>
    </source>
</reference>
<feature type="domain" description="Cupin type-2" evidence="2">
    <location>
        <begin position="39"/>
        <end position="106"/>
    </location>
</feature>
<dbReference type="InterPro" id="IPR051610">
    <property type="entry name" value="GPI/OXD"/>
</dbReference>
<dbReference type="Proteomes" id="UP000774130">
    <property type="component" value="Unassembled WGS sequence"/>
</dbReference>
<dbReference type="Pfam" id="PF07883">
    <property type="entry name" value="Cupin_2"/>
    <property type="match status" value="1"/>
</dbReference>
<dbReference type="PANTHER" id="PTHR35848:SF6">
    <property type="entry name" value="CUPIN TYPE-2 DOMAIN-CONTAINING PROTEIN"/>
    <property type="match status" value="1"/>
</dbReference>
<dbReference type="EMBL" id="JAHUZB010000002">
    <property type="protein sequence ID" value="MBV7389791.1"/>
    <property type="molecule type" value="Genomic_DNA"/>
</dbReference>
<protein>
    <submittedName>
        <fullName evidence="3">Cupin domain-containing protein</fullName>
    </submittedName>
</protein>
<gene>
    <name evidence="3" type="ORF">KUA55_03800</name>
</gene>
<keyword evidence="4" id="KW-1185">Reference proteome</keyword>
<comment type="caution">
    <text evidence="3">The sequence shown here is derived from an EMBL/GenBank/DDBJ whole genome shotgun (WGS) entry which is preliminary data.</text>
</comment>
<proteinExistence type="predicted"/>
<dbReference type="PANTHER" id="PTHR35848">
    <property type="entry name" value="OXALATE-BINDING PROTEIN"/>
    <property type="match status" value="1"/>
</dbReference>
<name>A0ABS6TA55_9ENTE</name>